<dbReference type="InterPro" id="IPR006143">
    <property type="entry name" value="RND_pump_MFP"/>
</dbReference>
<keyword evidence="4" id="KW-0732">Signal</keyword>
<dbReference type="InterPro" id="IPR058624">
    <property type="entry name" value="MdtA-like_HH"/>
</dbReference>
<dbReference type="Pfam" id="PF25876">
    <property type="entry name" value="HH_MFP_RND"/>
    <property type="match status" value="1"/>
</dbReference>
<evidence type="ECO:0000259" key="5">
    <source>
        <dbReference type="Pfam" id="PF25876"/>
    </source>
</evidence>
<evidence type="ECO:0000256" key="1">
    <source>
        <dbReference type="ARBA" id="ARBA00004196"/>
    </source>
</evidence>
<dbReference type="InterPro" id="IPR058627">
    <property type="entry name" value="MdtA-like_C"/>
</dbReference>
<feature type="domain" description="Multidrug resistance protein MdtA-like beta-barrel" evidence="7">
    <location>
        <begin position="220"/>
        <end position="300"/>
    </location>
</feature>
<feature type="signal peptide" evidence="4">
    <location>
        <begin position="1"/>
        <end position="25"/>
    </location>
</feature>
<accession>A0A171KTQ5</accession>
<feature type="domain" description="Multidrug resistance protein MdtA-like alpha-helical hairpin" evidence="5">
    <location>
        <begin position="113"/>
        <end position="181"/>
    </location>
</feature>
<evidence type="ECO:0000256" key="2">
    <source>
        <dbReference type="ARBA" id="ARBA00009477"/>
    </source>
</evidence>
<dbReference type="Gene3D" id="1.10.287.470">
    <property type="entry name" value="Helix hairpin bin"/>
    <property type="match status" value="1"/>
</dbReference>
<dbReference type="Gene3D" id="2.40.50.100">
    <property type="match status" value="1"/>
</dbReference>
<evidence type="ECO:0000313" key="10">
    <source>
        <dbReference type="Proteomes" id="UP000078084"/>
    </source>
</evidence>
<dbReference type="Proteomes" id="UP000078084">
    <property type="component" value="Unassembled WGS sequence"/>
</dbReference>
<dbReference type="GO" id="GO:0005886">
    <property type="term" value="C:plasma membrane"/>
    <property type="evidence" value="ECO:0007669"/>
    <property type="project" value="TreeGrafter"/>
</dbReference>
<evidence type="ECO:0000256" key="4">
    <source>
        <dbReference type="SAM" id="SignalP"/>
    </source>
</evidence>
<dbReference type="SUPFAM" id="SSF111369">
    <property type="entry name" value="HlyD-like secretion proteins"/>
    <property type="match status" value="1"/>
</dbReference>
<dbReference type="PANTHER" id="PTHR30158:SF10">
    <property type="entry name" value="CATION EFFLUX PUMP"/>
    <property type="match status" value="1"/>
</dbReference>
<dbReference type="EMBL" id="LBNE01000002">
    <property type="protein sequence ID" value="KKO72272.1"/>
    <property type="molecule type" value="Genomic_DNA"/>
</dbReference>
<dbReference type="Pfam" id="PF25944">
    <property type="entry name" value="Beta-barrel_RND"/>
    <property type="match status" value="1"/>
</dbReference>
<evidence type="ECO:0000259" key="6">
    <source>
        <dbReference type="Pfam" id="PF25917"/>
    </source>
</evidence>
<gene>
    <name evidence="9" type="ORF">AAV32_03895</name>
</gene>
<comment type="caution">
    <text evidence="9">The sequence shown here is derived from an EMBL/GenBank/DDBJ whole genome shotgun (WGS) entry which is preliminary data.</text>
</comment>
<dbReference type="RefSeq" id="WP_068367882.1">
    <property type="nucleotide sequence ID" value="NZ_LBNE01000002.1"/>
</dbReference>
<organism evidence="9 10">
    <name type="scientific">Kerstersia gyiorum</name>
    <dbReference type="NCBI Taxonomy" id="206506"/>
    <lineage>
        <taxon>Bacteria</taxon>
        <taxon>Pseudomonadati</taxon>
        <taxon>Pseudomonadota</taxon>
        <taxon>Betaproteobacteria</taxon>
        <taxon>Burkholderiales</taxon>
        <taxon>Alcaligenaceae</taxon>
        <taxon>Kerstersia</taxon>
    </lineage>
</organism>
<dbReference type="Pfam" id="PF25967">
    <property type="entry name" value="RND-MFP_C"/>
    <property type="match status" value="1"/>
</dbReference>
<feature type="chain" id="PRO_5007908753" evidence="4">
    <location>
        <begin position="26"/>
        <end position="408"/>
    </location>
</feature>
<feature type="domain" description="Multidrug resistance protein MdtA-like barrel-sandwich hybrid" evidence="6">
    <location>
        <begin position="72"/>
        <end position="210"/>
    </location>
</feature>
<comment type="subcellular location">
    <subcellularLocation>
        <location evidence="1">Cell envelope</location>
    </subcellularLocation>
</comment>
<dbReference type="PANTHER" id="PTHR30158">
    <property type="entry name" value="ACRA/E-RELATED COMPONENT OF DRUG EFFLUX TRANSPORTER"/>
    <property type="match status" value="1"/>
</dbReference>
<reference evidence="9 10" key="1">
    <citation type="submission" date="2015-04" db="EMBL/GenBank/DDBJ databases">
        <title>Genome sequence of Kerstersia gyiorum CG1.</title>
        <authorList>
            <person name="Greninger A.L."/>
            <person name="Kozyreva V."/>
            <person name="Chaturvedi V."/>
        </authorList>
    </citation>
    <scope>NUCLEOTIDE SEQUENCE [LARGE SCALE GENOMIC DNA]</scope>
    <source>
        <strain evidence="9 10">CG1</strain>
    </source>
</reference>
<dbReference type="NCBIfam" id="TIGR01730">
    <property type="entry name" value="RND_mfp"/>
    <property type="match status" value="1"/>
</dbReference>
<dbReference type="Pfam" id="PF25917">
    <property type="entry name" value="BSH_RND"/>
    <property type="match status" value="1"/>
</dbReference>
<dbReference type="STRING" id="206506.AAV32_03895"/>
<feature type="coiled-coil region" evidence="3">
    <location>
        <begin position="143"/>
        <end position="177"/>
    </location>
</feature>
<dbReference type="PATRIC" id="fig|206506.3.peg.846"/>
<comment type="similarity">
    <text evidence="2">Belongs to the membrane fusion protein (MFP) (TC 8.A.1) family.</text>
</comment>
<dbReference type="PROSITE" id="PS50890">
    <property type="entry name" value="PUA"/>
    <property type="match status" value="1"/>
</dbReference>
<feature type="domain" description="Multidrug resistance protein MdtA-like C-terminal permuted SH3" evidence="8">
    <location>
        <begin position="313"/>
        <end position="368"/>
    </location>
</feature>
<dbReference type="GO" id="GO:0046677">
    <property type="term" value="P:response to antibiotic"/>
    <property type="evidence" value="ECO:0007669"/>
    <property type="project" value="TreeGrafter"/>
</dbReference>
<dbReference type="Gene3D" id="2.40.30.170">
    <property type="match status" value="1"/>
</dbReference>
<keyword evidence="10" id="KW-1185">Reference proteome</keyword>
<dbReference type="AlphaFoldDB" id="A0A171KTQ5"/>
<dbReference type="FunFam" id="2.40.420.20:FF:000001">
    <property type="entry name" value="Efflux RND transporter periplasmic adaptor subunit"/>
    <property type="match status" value="1"/>
</dbReference>
<dbReference type="GO" id="GO:0030313">
    <property type="term" value="C:cell envelope"/>
    <property type="evidence" value="ECO:0007669"/>
    <property type="project" value="UniProtKB-SubCell"/>
</dbReference>
<dbReference type="Gene3D" id="2.40.420.20">
    <property type="match status" value="1"/>
</dbReference>
<name>A0A171KTQ5_9BURK</name>
<dbReference type="GO" id="GO:0022857">
    <property type="term" value="F:transmembrane transporter activity"/>
    <property type="evidence" value="ECO:0007669"/>
    <property type="project" value="InterPro"/>
</dbReference>
<proteinExistence type="inferred from homology"/>
<sequence>MTVHRLRYAALVLAAALVATGSYLAFGPSPGAGTAQAQPAPPAGAPVDVAPAFTRSIVDWQRYSGRLEAIEHVEVRPQVSGTLTRIHFKDGALVRKGDDLFTIDPRPYAAEVDRASAQLAAARARVSYTASELARGKRLMSENAIARRDFEEKENAAREAAANLQAAQAALDTARINLGYTRITAPMDGRVSRAEVTVGNVVSAGGTAQPLTSLVSVARIYAAFDVDEQTFLRYVNPSRATGAEVAVELGLANEDGYSRSGTVQSVDNQLDTSSGTIRVRAVFDNPDGLLLPGLYARIRLGGSAPHDATLIEERAIGTDQNRRFVLVVDDNNRASYREVRLGANIGPLRVVEQGLAPGERIVVNGLQRVRPGDTVAPKLISMDAGPEAVRTASATLNETAQAATASSK</sequence>
<evidence type="ECO:0000259" key="7">
    <source>
        <dbReference type="Pfam" id="PF25944"/>
    </source>
</evidence>
<evidence type="ECO:0000313" key="9">
    <source>
        <dbReference type="EMBL" id="KKO72272.1"/>
    </source>
</evidence>
<dbReference type="InterPro" id="IPR058626">
    <property type="entry name" value="MdtA-like_b-barrel"/>
</dbReference>
<dbReference type="InterPro" id="IPR058625">
    <property type="entry name" value="MdtA-like_BSH"/>
</dbReference>
<protein>
    <submittedName>
        <fullName evidence="9">Hemolysin secretion protein D</fullName>
    </submittedName>
</protein>
<keyword evidence="3" id="KW-0175">Coiled coil</keyword>
<evidence type="ECO:0000259" key="8">
    <source>
        <dbReference type="Pfam" id="PF25967"/>
    </source>
</evidence>
<evidence type="ECO:0000256" key="3">
    <source>
        <dbReference type="SAM" id="Coils"/>
    </source>
</evidence>